<dbReference type="OrthoDB" id="6195392at2"/>
<evidence type="ECO:0000313" key="2">
    <source>
        <dbReference type="EMBL" id="OHU97345.1"/>
    </source>
</evidence>
<comment type="caution">
    <text evidence="2">The sequence shown here is derived from an EMBL/GenBank/DDBJ whole genome shotgun (WGS) entry which is preliminary data.</text>
</comment>
<evidence type="ECO:0000313" key="3">
    <source>
        <dbReference type="Proteomes" id="UP000180253"/>
    </source>
</evidence>
<dbReference type="RefSeq" id="WP_070990374.1">
    <property type="nucleotide sequence ID" value="NZ_CBCSHD010000008.1"/>
</dbReference>
<gene>
    <name evidence="2" type="ORF">BIW53_03215</name>
</gene>
<protein>
    <recommendedName>
        <fullName evidence="1">Flagellar motor switch protein FliN-like C-terminal domain-containing protein</fullName>
    </recommendedName>
</protein>
<dbReference type="AlphaFoldDB" id="A0A1S1NCZ6"/>
<accession>A0A1S1NCZ6</accession>
<evidence type="ECO:0000259" key="1">
    <source>
        <dbReference type="Pfam" id="PF01052"/>
    </source>
</evidence>
<dbReference type="EMBL" id="MNAN01000018">
    <property type="protein sequence ID" value="OHU97345.1"/>
    <property type="molecule type" value="Genomic_DNA"/>
</dbReference>
<dbReference type="Pfam" id="PF01052">
    <property type="entry name" value="FliMN_C"/>
    <property type="match status" value="1"/>
</dbReference>
<dbReference type="STRING" id="327939.BIW53_03215"/>
<name>A0A1S1NCZ6_9GAMM</name>
<proteinExistence type="predicted"/>
<feature type="domain" description="Flagellar motor switch protein FliN-like C-terminal" evidence="1">
    <location>
        <begin position="176"/>
        <end position="239"/>
    </location>
</feature>
<sequence length="244" mass="27254">MSVISTGVFDNEMKQAVNDLLRSEVSHWQQTWFMNCPFTVDTDFNEALFCGLEVKEVCDQGMHESGIGIYTHSDKEANSLLQQMFNCDESTLKSLLEELNIAPLDTVYADFRSRIAARLGVKESIVHADPQVIVKAKLSWQGGELIVCLDSKVFECLLKQKYASTQSLASLVKAAQHSQIPMRVSLKSESINFVDVMCLKKGDVVMLKQEIEKPISIDVNHASGAVQGYLVERENNKAIIFSES</sequence>
<reference evidence="2 3" key="1">
    <citation type="submission" date="2016-10" db="EMBL/GenBank/DDBJ databases">
        <title>Pseudoalteromonas amylolytica sp. nov., isolated from the surface seawater.</title>
        <authorList>
            <person name="Wu Y.-H."/>
            <person name="Cheng H."/>
            <person name="Jin X.-B."/>
            <person name="Wang C.-S."/>
            <person name="Xu X.-W."/>
        </authorList>
    </citation>
    <scope>NUCLEOTIDE SEQUENCE [LARGE SCALE GENOMIC DNA]</scope>
    <source>
        <strain evidence="2 3">JCM 12483</strain>
    </source>
</reference>
<dbReference type="Proteomes" id="UP000180253">
    <property type="component" value="Unassembled WGS sequence"/>
</dbReference>
<organism evidence="2 3">
    <name type="scientific">Pseudoalteromonas byunsanensis</name>
    <dbReference type="NCBI Taxonomy" id="327939"/>
    <lineage>
        <taxon>Bacteria</taxon>
        <taxon>Pseudomonadati</taxon>
        <taxon>Pseudomonadota</taxon>
        <taxon>Gammaproteobacteria</taxon>
        <taxon>Alteromonadales</taxon>
        <taxon>Pseudoalteromonadaceae</taxon>
        <taxon>Pseudoalteromonas</taxon>
    </lineage>
</organism>
<dbReference type="InterPro" id="IPR001543">
    <property type="entry name" value="FliN-like_C"/>
</dbReference>
<keyword evidence="3" id="KW-1185">Reference proteome</keyword>